<name>A0AAP0JK47_9MAGN</name>
<feature type="transmembrane region" description="Helical" evidence="2">
    <location>
        <begin position="169"/>
        <end position="202"/>
    </location>
</feature>
<evidence type="ECO:0000256" key="2">
    <source>
        <dbReference type="SAM" id="Phobius"/>
    </source>
</evidence>
<dbReference type="Proteomes" id="UP001420932">
    <property type="component" value="Unassembled WGS sequence"/>
</dbReference>
<keyword evidence="2" id="KW-0812">Transmembrane</keyword>
<dbReference type="EMBL" id="JBBNAF010000006">
    <property type="protein sequence ID" value="KAK9135274.1"/>
    <property type="molecule type" value="Genomic_DNA"/>
</dbReference>
<keyword evidence="4" id="KW-1185">Reference proteome</keyword>
<dbReference type="PANTHER" id="PTHR35275">
    <property type="entry name" value="ZCF37"/>
    <property type="match status" value="1"/>
</dbReference>
<protein>
    <submittedName>
        <fullName evidence="3">Uncharacterized protein</fullName>
    </submittedName>
</protein>
<accession>A0AAP0JK47</accession>
<organism evidence="3 4">
    <name type="scientific">Stephania yunnanensis</name>
    <dbReference type="NCBI Taxonomy" id="152371"/>
    <lineage>
        <taxon>Eukaryota</taxon>
        <taxon>Viridiplantae</taxon>
        <taxon>Streptophyta</taxon>
        <taxon>Embryophyta</taxon>
        <taxon>Tracheophyta</taxon>
        <taxon>Spermatophyta</taxon>
        <taxon>Magnoliopsida</taxon>
        <taxon>Ranunculales</taxon>
        <taxon>Menispermaceae</taxon>
        <taxon>Menispermoideae</taxon>
        <taxon>Cissampelideae</taxon>
        <taxon>Stephania</taxon>
    </lineage>
</organism>
<comment type="caution">
    <text evidence="3">The sequence shown here is derived from an EMBL/GenBank/DDBJ whole genome shotgun (WGS) entry which is preliminary data.</text>
</comment>
<proteinExistence type="predicted"/>
<evidence type="ECO:0000313" key="3">
    <source>
        <dbReference type="EMBL" id="KAK9135274.1"/>
    </source>
</evidence>
<dbReference type="InterPro" id="IPR045880">
    <property type="entry name" value="ZCF37"/>
</dbReference>
<gene>
    <name evidence="3" type="ORF">Syun_014604</name>
</gene>
<keyword evidence="2" id="KW-1133">Transmembrane helix</keyword>
<feature type="compositionally biased region" description="Polar residues" evidence="1">
    <location>
        <begin position="23"/>
        <end position="50"/>
    </location>
</feature>
<dbReference type="AlphaFoldDB" id="A0AAP0JK47"/>
<reference evidence="3 4" key="1">
    <citation type="submission" date="2024-01" db="EMBL/GenBank/DDBJ databases">
        <title>Genome assemblies of Stephania.</title>
        <authorList>
            <person name="Yang L."/>
        </authorList>
    </citation>
    <scope>NUCLEOTIDE SEQUENCE [LARGE SCALE GENOMIC DNA]</scope>
    <source>
        <strain evidence="3">YNDBR</strain>
        <tissue evidence="3">Leaf</tissue>
    </source>
</reference>
<keyword evidence="2" id="KW-0472">Membrane</keyword>
<evidence type="ECO:0000256" key="1">
    <source>
        <dbReference type="SAM" id="MobiDB-lite"/>
    </source>
</evidence>
<feature type="region of interest" description="Disordered" evidence="1">
    <location>
        <begin position="23"/>
        <end position="51"/>
    </location>
</feature>
<evidence type="ECO:0000313" key="4">
    <source>
        <dbReference type="Proteomes" id="UP001420932"/>
    </source>
</evidence>
<sequence length="253" mass="28514">MLKPFVCGSGSFGHEHDEEYRSCINNSPSSTPRRSKSCRSSGNKNKNPYSTRGLDKFAMVLADLDERRQKIYEQMGLQDDSLVRFGYSSSKGWVPIVVKLKGQDSDRKAKLGEGIINRNELLVQNLSSEVKSKNELISSVVKGVGEEQIQNRKRSLMGRVKFSDFMGPYYSLAFVLVLILLCLMICGRSFAILCTSISWYLVPTIKGNKDSNLRRSMKKKKVLIRKFSENKMKSDGLCLLSPKSKKQNGYKSG</sequence>
<dbReference type="PANTHER" id="PTHR35275:SF1">
    <property type="entry name" value="OS07G0585900 PROTEIN"/>
    <property type="match status" value="1"/>
</dbReference>